<evidence type="ECO:0000313" key="1">
    <source>
        <dbReference type="EMBL" id="KAI9463366.1"/>
    </source>
</evidence>
<accession>A0ACC0U534</accession>
<proteinExistence type="predicted"/>
<comment type="caution">
    <text evidence="1">The sequence shown here is derived from an EMBL/GenBank/DDBJ whole genome shotgun (WGS) entry which is preliminary data.</text>
</comment>
<dbReference type="Proteomes" id="UP001207468">
    <property type="component" value="Unassembled WGS sequence"/>
</dbReference>
<gene>
    <name evidence="1" type="ORF">F5148DRAFT_199948</name>
</gene>
<organism evidence="1 2">
    <name type="scientific">Russula earlei</name>
    <dbReference type="NCBI Taxonomy" id="71964"/>
    <lineage>
        <taxon>Eukaryota</taxon>
        <taxon>Fungi</taxon>
        <taxon>Dikarya</taxon>
        <taxon>Basidiomycota</taxon>
        <taxon>Agaricomycotina</taxon>
        <taxon>Agaricomycetes</taxon>
        <taxon>Russulales</taxon>
        <taxon>Russulaceae</taxon>
        <taxon>Russula</taxon>
    </lineage>
</organism>
<protein>
    <submittedName>
        <fullName evidence="1">Uncharacterized protein</fullName>
    </submittedName>
</protein>
<keyword evidence="2" id="KW-1185">Reference proteome</keyword>
<name>A0ACC0U534_9AGAM</name>
<reference evidence="1" key="1">
    <citation type="submission" date="2021-03" db="EMBL/GenBank/DDBJ databases">
        <title>Evolutionary priming and transition to the ectomycorrhizal habit in an iconic lineage of mushroom-forming fungi: is preadaptation a requirement?</title>
        <authorList>
            <consortium name="DOE Joint Genome Institute"/>
            <person name="Looney B.P."/>
            <person name="Miyauchi S."/>
            <person name="Morin E."/>
            <person name="Drula E."/>
            <person name="Courty P.E."/>
            <person name="Chicoki N."/>
            <person name="Fauchery L."/>
            <person name="Kohler A."/>
            <person name="Kuo A."/>
            <person name="LaButti K."/>
            <person name="Pangilinan J."/>
            <person name="Lipzen A."/>
            <person name="Riley R."/>
            <person name="Andreopoulos W."/>
            <person name="He G."/>
            <person name="Johnson J."/>
            <person name="Barry K.W."/>
            <person name="Grigoriev I.V."/>
            <person name="Nagy L."/>
            <person name="Hibbett D."/>
            <person name="Henrissat B."/>
            <person name="Matheny P.B."/>
            <person name="Labbe J."/>
            <person name="Martin A.F."/>
        </authorList>
    </citation>
    <scope>NUCLEOTIDE SEQUENCE</scope>
    <source>
        <strain evidence="1">BPL698</strain>
    </source>
</reference>
<evidence type="ECO:0000313" key="2">
    <source>
        <dbReference type="Proteomes" id="UP001207468"/>
    </source>
</evidence>
<dbReference type="EMBL" id="JAGFNK010000159">
    <property type="protein sequence ID" value="KAI9463366.1"/>
    <property type="molecule type" value="Genomic_DNA"/>
</dbReference>
<sequence>MVHSLQRVCLVLLASFAPPPLVVQLYVMSALSHLLIHKVTVTHFKRRDEQINGIAKVCSRLFNPRLRSCPVCQNHLKPCARQGFPASYGRYIHTQSISKKDHREHCVGVRFKRTKYRLHTTFKAEAKLHVKQHQPAMTRVLRYGVESEVA</sequence>